<keyword evidence="1" id="KW-0472">Membrane</keyword>
<name>A0A562JFP6_9BACI</name>
<feature type="transmembrane region" description="Helical" evidence="1">
    <location>
        <begin position="29"/>
        <end position="47"/>
    </location>
</feature>
<accession>A0A562JFP6</accession>
<evidence type="ECO:0008006" key="4">
    <source>
        <dbReference type="Google" id="ProtNLM"/>
    </source>
</evidence>
<comment type="caution">
    <text evidence="2">The sequence shown here is derived from an EMBL/GenBank/DDBJ whole genome shotgun (WGS) entry which is preliminary data.</text>
</comment>
<feature type="transmembrane region" description="Helical" evidence="1">
    <location>
        <begin position="98"/>
        <end position="116"/>
    </location>
</feature>
<feature type="transmembrane region" description="Helical" evidence="1">
    <location>
        <begin position="121"/>
        <end position="138"/>
    </location>
</feature>
<dbReference type="AlphaFoldDB" id="A0A562JFP6"/>
<evidence type="ECO:0000313" key="2">
    <source>
        <dbReference type="EMBL" id="TWH81980.1"/>
    </source>
</evidence>
<sequence length="205" mass="23025">MSISIDALPPFKKGEIPVDRKYFSTTSSILLITASALIAASLFFPWWGMEFFAPQYPEGLNIIVYPNKLEGEIDIVNGLNHYIGMKNFSEANFPELRYLPFLIGGLAILTLITGLLKRKAILFLLIGFFIIGGMLGVWDLHRWLKDFGTNLSPTAPITVEPFIPPIIGENTLANFITHSYLGSGFYMVAAAFILLIIPLWKERRR</sequence>
<reference evidence="2 3" key="1">
    <citation type="journal article" date="2015" name="Stand. Genomic Sci.">
        <title>Genomic Encyclopedia of Bacterial and Archaeal Type Strains, Phase III: the genomes of soil and plant-associated and newly described type strains.</title>
        <authorList>
            <person name="Whitman W.B."/>
            <person name="Woyke T."/>
            <person name="Klenk H.P."/>
            <person name="Zhou Y."/>
            <person name="Lilburn T.G."/>
            <person name="Beck B.J."/>
            <person name="De Vos P."/>
            <person name="Vandamme P."/>
            <person name="Eisen J.A."/>
            <person name="Garrity G."/>
            <person name="Hugenholtz P."/>
            <person name="Kyrpides N.C."/>
        </authorList>
    </citation>
    <scope>NUCLEOTIDE SEQUENCE [LARGE SCALE GENOMIC DNA]</scope>
    <source>
        <strain evidence="2 3">CGMCC 1.10115</strain>
    </source>
</reference>
<feature type="transmembrane region" description="Helical" evidence="1">
    <location>
        <begin position="180"/>
        <end position="200"/>
    </location>
</feature>
<dbReference type="EMBL" id="VLKI01000016">
    <property type="protein sequence ID" value="TWH81980.1"/>
    <property type="molecule type" value="Genomic_DNA"/>
</dbReference>
<keyword evidence="1" id="KW-0812">Transmembrane</keyword>
<organism evidence="2 3">
    <name type="scientific">Cytobacillus oceanisediminis</name>
    <dbReference type="NCBI Taxonomy" id="665099"/>
    <lineage>
        <taxon>Bacteria</taxon>
        <taxon>Bacillati</taxon>
        <taxon>Bacillota</taxon>
        <taxon>Bacilli</taxon>
        <taxon>Bacillales</taxon>
        <taxon>Bacillaceae</taxon>
        <taxon>Cytobacillus</taxon>
    </lineage>
</organism>
<gene>
    <name evidence="2" type="ORF">IQ19_04179</name>
</gene>
<proteinExistence type="predicted"/>
<dbReference type="Proteomes" id="UP000318667">
    <property type="component" value="Unassembled WGS sequence"/>
</dbReference>
<keyword evidence="1" id="KW-1133">Transmembrane helix</keyword>
<evidence type="ECO:0000313" key="3">
    <source>
        <dbReference type="Proteomes" id="UP000318667"/>
    </source>
</evidence>
<keyword evidence="3" id="KW-1185">Reference proteome</keyword>
<evidence type="ECO:0000256" key="1">
    <source>
        <dbReference type="SAM" id="Phobius"/>
    </source>
</evidence>
<protein>
    <recommendedName>
        <fullName evidence="4">Copper chaperone NosL</fullName>
    </recommendedName>
</protein>